<accession>A0ABY8W5Z7</accession>
<organism evidence="2 3">
    <name type="scientific">Actinoplanes oblitus</name>
    <dbReference type="NCBI Taxonomy" id="3040509"/>
    <lineage>
        <taxon>Bacteria</taxon>
        <taxon>Bacillati</taxon>
        <taxon>Actinomycetota</taxon>
        <taxon>Actinomycetes</taxon>
        <taxon>Micromonosporales</taxon>
        <taxon>Micromonosporaceae</taxon>
        <taxon>Actinoplanes</taxon>
    </lineage>
</organism>
<sequence>MIELSAGLPPATLDAIAGLERRVVAADGGRLKLEWEALRGRGGQRAEDVLWWEGDRLLGFLGVYSHSAPTLELTGMVDPAARRRGIGTALLDAGLQLCARREHSAVQLVVPRSSAGGRVLAQRRGGKLEGSEHALRLPGEPVEVPADPRVTIRAAVPADQQAVREVSLRAFGWAPAATAAFDPHTLVVERDGALIGTIRLIPEPGGAGIYGFAIDPEYQGRGIGRDVLHRVCRTAATPVHLEVATGNDRALHLYTSLGFELVTTEDYYGLPGRLPMSS</sequence>
<dbReference type="InterPro" id="IPR000182">
    <property type="entry name" value="GNAT_dom"/>
</dbReference>
<keyword evidence="3" id="KW-1185">Reference proteome</keyword>
<protein>
    <submittedName>
        <fullName evidence="2">GNAT family N-acetyltransferase</fullName>
    </submittedName>
</protein>
<reference evidence="2 3" key="1">
    <citation type="submission" date="2023-06" db="EMBL/GenBank/DDBJ databases">
        <authorList>
            <person name="Yushchuk O."/>
            <person name="Binda E."/>
            <person name="Ruckert-Reed C."/>
            <person name="Fedorenko V."/>
            <person name="Kalinowski J."/>
            <person name="Marinelli F."/>
        </authorList>
    </citation>
    <scope>NUCLEOTIDE SEQUENCE [LARGE SCALE GENOMIC DNA]</scope>
    <source>
        <strain evidence="2 3">NRRL 3884</strain>
    </source>
</reference>
<evidence type="ECO:0000313" key="2">
    <source>
        <dbReference type="EMBL" id="WIM92581.1"/>
    </source>
</evidence>
<dbReference type="Proteomes" id="UP001240150">
    <property type="component" value="Chromosome"/>
</dbReference>
<dbReference type="PROSITE" id="PS51186">
    <property type="entry name" value="GNAT"/>
    <property type="match status" value="2"/>
</dbReference>
<dbReference type="RefSeq" id="WP_284913787.1">
    <property type="nucleotide sequence ID" value="NZ_CP126980.1"/>
</dbReference>
<dbReference type="PANTHER" id="PTHR43072:SF60">
    <property type="entry name" value="L-2,4-DIAMINOBUTYRIC ACID ACETYLTRANSFERASE"/>
    <property type="match status" value="1"/>
</dbReference>
<evidence type="ECO:0000259" key="1">
    <source>
        <dbReference type="PROSITE" id="PS51186"/>
    </source>
</evidence>
<dbReference type="InterPro" id="IPR016181">
    <property type="entry name" value="Acyl_CoA_acyltransferase"/>
</dbReference>
<dbReference type="CDD" id="cd04301">
    <property type="entry name" value="NAT_SF"/>
    <property type="match status" value="2"/>
</dbReference>
<dbReference type="SUPFAM" id="SSF55729">
    <property type="entry name" value="Acyl-CoA N-acyltransferases (Nat)"/>
    <property type="match status" value="2"/>
</dbReference>
<dbReference type="Gene3D" id="3.40.630.30">
    <property type="match status" value="1"/>
</dbReference>
<dbReference type="Pfam" id="PF00583">
    <property type="entry name" value="Acetyltransf_1"/>
    <property type="match status" value="2"/>
</dbReference>
<name>A0ABY8W5Z7_9ACTN</name>
<evidence type="ECO:0000313" key="3">
    <source>
        <dbReference type="Proteomes" id="UP001240150"/>
    </source>
</evidence>
<proteinExistence type="predicted"/>
<dbReference type="EMBL" id="CP126980">
    <property type="protein sequence ID" value="WIM92581.1"/>
    <property type="molecule type" value="Genomic_DNA"/>
</dbReference>
<feature type="domain" description="N-acetyltransferase" evidence="1">
    <location>
        <begin position="150"/>
        <end position="278"/>
    </location>
</feature>
<feature type="domain" description="N-acetyltransferase" evidence="1">
    <location>
        <begin position="2"/>
        <end position="147"/>
    </location>
</feature>
<dbReference type="PANTHER" id="PTHR43072">
    <property type="entry name" value="N-ACETYLTRANSFERASE"/>
    <property type="match status" value="1"/>
</dbReference>
<gene>
    <name evidence="2" type="ORF">ACTOB_004529</name>
</gene>